<dbReference type="AlphaFoldDB" id="A0A6L5YWW0"/>
<dbReference type="SUPFAM" id="SSF52540">
    <property type="entry name" value="P-loop containing nucleoside triphosphate hydrolases"/>
    <property type="match status" value="1"/>
</dbReference>
<gene>
    <name evidence="4" type="ORF">GE300_00765</name>
</gene>
<accession>A0A6L5YWW0</accession>
<dbReference type="PROSITE" id="PS00211">
    <property type="entry name" value="ABC_TRANSPORTER_1"/>
    <property type="match status" value="1"/>
</dbReference>
<evidence type="ECO:0000313" key="4">
    <source>
        <dbReference type="EMBL" id="MSU88144.1"/>
    </source>
</evidence>
<evidence type="ECO:0000256" key="1">
    <source>
        <dbReference type="ARBA" id="ARBA00022741"/>
    </source>
</evidence>
<reference evidence="4 5" key="1">
    <citation type="submission" date="2019-10" db="EMBL/GenBank/DDBJ databases">
        <title>Cognatihalovulum marinum gen. nov. sp. nov., a new member of the family Rhodobacteraceae isolated from deep seawater of the Northwest Indian Ocean.</title>
        <authorList>
            <person name="Ruan C."/>
            <person name="Wang J."/>
            <person name="Zheng X."/>
            <person name="Song L."/>
            <person name="Zhu Y."/>
            <person name="Huang Y."/>
            <person name="Lu Z."/>
            <person name="Du W."/>
            <person name="Huang L."/>
            <person name="Dai X."/>
        </authorList>
    </citation>
    <scope>NUCLEOTIDE SEQUENCE [LARGE SCALE GENOMIC DNA]</scope>
    <source>
        <strain evidence="4 5">2CG4</strain>
    </source>
</reference>
<dbReference type="Gene3D" id="3.40.50.300">
    <property type="entry name" value="P-loop containing nucleotide triphosphate hydrolases"/>
    <property type="match status" value="1"/>
</dbReference>
<dbReference type="PANTHER" id="PTHR24220">
    <property type="entry name" value="IMPORT ATP-BINDING PROTEIN"/>
    <property type="match status" value="1"/>
</dbReference>
<name>A0A6L5YWW0_9RHOB</name>
<dbReference type="InterPro" id="IPR027417">
    <property type="entry name" value="P-loop_NTPase"/>
</dbReference>
<dbReference type="PANTHER" id="PTHR24220:SF470">
    <property type="entry name" value="CELL DIVISION ATP-BINDING PROTEIN FTSE"/>
    <property type="match status" value="1"/>
</dbReference>
<evidence type="ECO:0000313" key="5">
    <source>
        <dbReference type="Proteomes" id="UP000474957"/>
    </source>
</evidence>
<keyword evidence="1" id="KW-0547">Nucleotide-binding</keyword>
<feature type="domain" description="ABC transporter" evidence="3">
    <location>
        <begin position="2"/>
        <end position="225"/>
    </location>
</feature>
<dbReference type="InterPro" id="IPR003593">
    <property type="entry name" value="AAA+_ATPase"/>
</dbReference>
<organism evidence="4 5">
    <name type="scientific">Halovulum marinum</name>
    <dbReference type="NCBI Taxonomy" id="2662447"/>
    <lineage>
        <taxon>Bacteria</taxon>
        <taxon>Pseudomonadati</taxon>
        <taxon>Pseudomonadota</taxon>
        <taxon>Alphaproteobacteria</taxon>
        <taxon>Rhodobacterales</taxon>
        <taxon>Paracoccaceae</taxon>
        <taxon>Halovulum</taxon>
    </lineage>
</organism>
<evidence type="ECO:0000259" key="3">
    <source>
        <dbReference type="PROSITE" id="PS50893"/>
    </source>
</evidence>
<dbReference type="GO" id="GO:0005886">
    <property type="term" value="C:plasma membrane"/>
    <property type="evidence" value="ECO:0007669"/>
    <property type="project" value="TreeGrafter"/>
</dbReference>
<dbReference type="InterPro" id="IPR015854">
    <property type="entry name" value="ABC_transpr_LolD-like"/>
</dbReference>
<keyword evidence="5" id="KW-1185">Reference proteome</keyword>
<dbReference type="InterPro" id="IPR003439">
    <property type="entry name" value="ABC_transporter-like_ATP-bd"/>
</dbReference>
<dbReference type="EMBL" id="WIND01000001">
    <property type="protein sequence ID" value="MSU88144.1"/>
    <property type="molecule type" value="Genomic_DNA"/>
</dbReference>
<dbReference type="SMART" id="SM00382">
    <property type="entry name" value="AAA"/>
    <property type="match status" value="1"/>
</dbReference>
<dbReference type="GO" id="GO:0005524">
    <property type="term" value="F:ATP binding"/>
    <property type="evidence" value="ECO:0007669"/>
    <property type="project" value="UniProtKB-KW"/>
</dbReference>
<comment type="caution">
    <text evidence="4">The sequence shown here is derived from an EMBL/GenBank/DDBJ whole genome shotgun (WGS) entry which is preliminary data.</text>
</comment>
<dbReference type="GO" id="GO:0022857">
    <property type="term" value="F:transmembrane transporter activity"/>
    <property type="evidence" value="ECO:0007669"/>
    <property type="project" value="TreeGrafter"/>
</dbReference>
<dbReference type="GO" id="GO:0016887">
    <property type="term" value="F:ATP hydrolysis activity"/>
    <property type="evidence" value="ECO:0007669"/>
    <property type="project" value="InterPro"/>
</dbReference>
<evidence type="ECO:0000256" key="2">
    <source>
        <dbReference type="ARBA" id="ARBA00022840"/>
    </source>
</evidence>
<dbReference type="RefSeq" id="WP_325063048.1">
    <property type="nucleotide sequence ID" value="NZ_WIND01000001.1"/>
</dbReference>
<protein>
    <submittedName>
        <fullName evidence="4">ATP-binding cassette domain-containing protein</fullName>
    </submittedName>
</protein>
<dbReference type="Pfam" id="PF00005">
    <property type="entry name" value="ABC_tran"/>
    <property type="match status" value="1"/>
</dbReference>
<sequence length="225" mass="24783">MIAFEKASFGYDGHPVLEDVSLTLEAGGFYFLTGPSGSGKTTFLKLCSLALLPRGGRVAFFGEDATLLDRDRIALMRRRMGMVHQDCQFIDHLSVRRNIALPLEIAGRRTPAADKDIEDLMGWVALGHRADAYPPELSGGERQRAALARAVMLSPDLLIADEPTGNVDREMGERILSLLIELNRLGRTVLIATHDLELIRTAKREVSARVLRLADGQVRLAGHEL</sequence>
<dbReference type="InterPro" id="IPR017871">
    <property type="entry name" value="ABC_transporter-like_CS"/>
</dbReference>
<proteinExistence type="predicted"/>
<dbReference type="Proteomes" id="UP000474957">
    <property type="component" value="Unassembled WGS sequence"/>
</dbReference>
<dbReference type="PROSITE" id="PS50893">
    <property type="entry name" value="ABC_TRANSPORTER_2"/>
    <property type="match status" value="1"/>
</dbReference>
<keyword evidence="2 4" id="KW-0067">ATP-binding</keyword>